<comment type="caution">
    <text evidence="13">The sequence shown here is derived from an EMBL/GenBank/DDBJ whole genome shotgun (WGS) entry which is preliminary data.</text>
</comment>
<reference evidence="13 14" key="1">
    <citation type="submission" date="2016-08" db="EMBL/GenBank/DDBJ databases">
        <title>Novel Firmicute Genomes.</title>
        <authorList>
            <person name="Poppleton D.I."/>
            <person name="Gribaldo S."/>
        </authorList>
    </citation>
    <scope>NUCLEOTIDE SEQUENCE [LARGE SCALE GENOMIC DNA]</scope>
    <source>
        <strain evidence="13 14">RAOx-1</strain>
    </source>
</reference>
<comment type="subcellular location">
    <subcellularLocation>
        <location evidence="1">Cell membrane</location>
        <topology evidence="1">Multi-pass membrane protein</topology>
    </subcellularLocation>
</comment>
<keyword evidence="5" id="KW-0349">Heme</keyword>
<evidence type="ECO:0000256" key="7">
    <source>
        <dbReference type="ARBA" id="ARBA00022723"/>
    </source>
</evidence>
<dbReference type="GO" id="GO:0046872">
    <property type="term" value="F:metal ion binding"/>
    <property type="evidence" value="ECO:0007669"/>
    <property type="project" value="UniProtKB-KW"/>
</dbReference>
<feature type="transmembrane region" description="Helical" evidence="12">
    <location>
        <begin position="218"/>
        <end position="235"/>
    </location>
</feature>
<dbReference type="GO" id="GO:0005886">
    <property type="term" value="C:plasma membrane"/>
    <property type="evidence" value="ECO:0007669"/>
    <property type="project" value="UniProtKB-SubCell"/>
</dbReference>
<accession>A0A419SNM4</accession>
<evidence type="ECO:0000256" key="11">
    <source>
        <dbReference type="ARBA" id="ARBA00023136"/>
    </source>
</evidence>
<keyword evidence="14" id="KW-1185">Reference proteome</keyword>
<evidence type="ECO:0000256" key="8">
    <source>
        <dbReference type="ARBA" id="ARBA00022982"/>
    </source>
</evidence>
<feature type="transmembrane region" description="Helical" evidence="12">
    <location>
        <begin position="94"/>
        <end position="115"/>
    </location>
</feature>
<keyword evidence="9 12" id="KW-1133">Transmembrane helix</keyword>
<proteinExistence type="inferred from homology"/>
<dbReference type="NCBIfam" id="TIGR00203">
    <property type="entry name" value="cydB"/>
    <property type="match status" value="1"/>
</dbReference>
<dbReference type="RefSeq" id="WP_120188521.1">
    <property type="nucleotide sequence ID" value="NZ_MCHY01000006.1"/>
</dbReference>
<evidence type="ECO:0000256" key="2">
    <source>
        <dbReference type="ARBA" id="ARBA00007543"/>
    </source>
</evidence>
<evidence type="ECO:0000256" key="12">
    <source>
        <dbReference type="SAM" id="Phobius"/>
    </source>
</evidence>
<evidence type="ECO:0000256" key="5">
    <source>
        <dbReference type="ARBA" id="ARBA00022617"/>
    </source>
</evidence>
<evidence type="ECO:0000256" key="6">
    <source>
        <dbReference type="ARBA" id="ARBA00022692"/>
    </source>
</evidence>
<dbReference type="OrthoDB" id="9776710at2"/>
<evidence type="ECO:0000256" key="10">
    <source>
        <dbReference type="ARBA" id="ARBA00023004"/>
    </source>
</evidence>
<keyword evidence="4" id="KW-1003">Cell membrane</keyword>
<keyword evidence="7" id="KW-0479">Metal-binding</keyword>
<keyword evidence="11 12" id="KW-0472">Membrane</keyword>
<evidence type="ECO:0000313" key="13">
    <source>
        <dbReference type="EMBL" id="RKD25842.1"/>
    </source>
</evidence>
<dbReference type="GO" id="GO:0016682">
    <property type="term" value="F:oxidoreductase activity, acting on diphenols and related substances as donors, oxygen as acceptor"/>
    <property type="evidence" value="ECO:0007669"/>
    <property type="project" value="TreeGrafter"/>
</dbReference>
<comment type="similarity">
    <text evidence="2">Belongs to the cytochrome ubiquinol oxidase subunit 2 family.</text>
</comment>
<dbReference type="GO" id="GO:0009055">
    <property type="term" value="F:electron transfer activity"/>
    <property type="evidence" value="ECO:0007669"/>
    <property type="project" value="TreeGrafter"/>
</dbReference>
<feature type="transmembrane region" description="Helical" evidence="12">
    <location>
        <begin position="177"/>
        <end position="197"/>
    </location>
</feature>
<dbReference type="InterPro" id="IPR003317">
    <property type="entry name" value="Cyt-d_oxidase_su2"/>
</dbReference>
<organism evidence="13 14">
    <name type="scientific">Ammoniphilus oxalaticus</name>
    <dbReference type="NCBI Taxonomy" id="66863"/>
    <lineage>
        <taxon>Bacteria</taxon>
        <taxon>Bacillati</taxon>
        <taxon>Bacillota</taxon>
        <taxon>Bacilli</taxon>
        <taxon>Bacillales</taxon>
        <taxon>Paenibacillaceae</taxon>
        <taxon>Aneurinibacillus group</taxon>
        <taxon>Ammoniphilus</taxon>
    </lineage>
</organism>
<dbReference type="EMBL" id="MCHY01000006">
    <property type="protein sequence ID" value="RKD25842.1"/>
    <property type="molecule type" value="Genomic_DNA"/>
</dbReference>
<sequence>MTNRQTRASHKIRLIRRNQPLSLNELWFILIAILFIGFFVLEGFDFGVGAVVRFLGKNDHEKRAYIETIGPFWDANEVWLITAGGAMFAAFPHWYATMFSGFYIPLVFMLLALIIRGVSFEFRGQLQATKWRNTWDWALFIGSFLPPILWGVVLANFMTGMPIDQNKEMVGGFIQFLHPFALLGGVMFLFLCLTHGLQFITIRTTGTLQERARTAAKRIAPFTIALTLAFVGFGWKMTDIFTNHGASWILLPLLAWVALLAASFLNVKQRDGWAFAMTSLTIVFLTASIFIGMFPRIMISTISSAYDLTIYNAASGAYTLKMMSYFSLTLLPFVLGYQGWSYYVFRQRVQQDGGKGYS</sequence>
<feature type="transmembrane region" description="Helical" evidence="12">
    <location>
        <begin position="21"/>
        <end position="41"/>
    </location>
</feature>
<keyword evidence="10" id="KW-0408">Iron</keyword>
<dbReference type="GO" id="GO:0070069">
    <property type="term" value="C:cytochrome complex"/>
    <property type="evidence" value="ECO:0007669"/>
    <property type="project" value="TreeGrafter"/>
</dbReference>
<gene>
    <name evidence="13" type="ORF">BEP19_02600</name>
</gene>
<evidence type="ECO:0000256" key="1">
    <source>
        <dbReference type="ARBA" id="ARBA00004651"/>
    </source>
</evidence>
<evidence type="ECO:0000256" key="3">
    <source>
        <dbReference type="ARBA" id="ARBA00022448"/>
    </source>
</evidence>
<keyword evidence="8" id="KW-0249">Electron transport</keyword>
<name>A0A419SNM4_9BACL</name>
<evidence type="ECO:0000256" key="4">
    <source>
        <dbReference type="ARBA" id="ARBA00022475"/>
    </source>
</evidence>
<protein>
    <submittedName>
        <fullName evidence="13">Cytochrome d ubiquinol oxidase subunit II</fullName>
    </submittedName>
</protein>
<dbReference type="PANTHER" id="PTHR43141:SF5">
    <property type="entry name" value="CYTOCHROME BD-I UBIQUINOL OXIDASE SUBUNIT 2"/>
    <property type="match status" value="1"/>
</dbReference>
<feature type="transmembrane region" description="Helical" evidence="12">
    <location>
        <begin position="135"/>
        <end position="157"/>
    </location>
</feature>
<dbReference type="Proteomes" id="UP000284219">
    <property type="component" value="Unassembled WGS sequence"/>
</dbReference>
<keyword evidence="6 12" id="KW-0812">Transmembrane</keyword>
<feature type="transmembrane region" description="Helical" evidence="12">
    <location>
        <begin position="274"/>
        <end position="294"/>
    </location>
</feature>
<feature type="transmembrane region" description="Helical" evidence="12">
    <location>
        <begin position="325"/>
        <end position="345"/>
    </location>
</feature>
<feature type="transmembrane region" description="Helical" evidence="12">
    <location>
        <begin position="247"/>
        <end position="267"/>
    </location>
</feature>
<dbReference type="PIRSF" id="PIRSF000267">
    <property type="entry name" value="Cyt_oxidse_sub2"/>
    <property type="match status" value="1"/>
</dbReference>
<dbReference type="Pfam" id="PF02322">
    <property type="entry name" value="Cyt_bd_oxida_II"/>
    <property type="match status" value="1"/>
</dbReference>
<evidence type="ECO:0000313" key="14">
    <source>
        <dbReference type="Proteomes" id="UP000284219"/>
    </source>
</evidence>
<dbReference type="GO" id="GO:0019646">
    <property type="term" value="P:aerobic electron transport chain"/>
    <property type="evidence" value="ECO:0007669"/>
    <property type="project" value="TreeGrafter"/>
</dbReference>
<evidence type="ECO:0000256" key="9">
    <source>
        <dbReference type="ARBA" id="ARBA00022989"/>
    </source>
</evidence>
<dbReference type="PANTHER" id="PTHR43141">
    <property type="entry name" value="CYTOCHROME BD2 SUBUNIT II"/>
    <property type="match status" value="1"/>
</dbReference>
<dbReference type="AlphaFoldDB" id="A0A419SNM4"/>
<keyword evidence="3" id="KW-0813">Transport</keyword>